<dbReference type="PRINTS" id="PR00463">
    <property type="entry name" value="EP450I"/>
</dbReference>
<evidence type="ECO:0000256" key="3">
    <source>
        <dbReference type="ARBA" id="ARBA00022617"/>
    </source>
</evidence>
<dbReference type="CDD" id="cd00302">
    <property type="entry name" value="cytochrome_P450"/>
    <property type="match status" value="1"/>
</dbReference>
<dbReference type="EMBL" id="CAJNOG010000383">
    <property type="protein sequence ID" value="CAF1211901.1"/>
    <property type="molecule type" value="Genomic_DNA"/>
</dbReference>
<evidence type="ECO:0000256" key="4">
    <source>
        <dbReference type="ARBA" id="ARBA00022723"/>
    </source>
</evidence>
<evidence type="ECO:0000256" key="8">
    <source>
        <dbReference type="PIRSR" id="PIRSR602401-1"/>
    </source>
</evidence>
<keyword evidence="6 8" id="KW-0408">Iron</keyword>
<proteinExistence type="inferred from homology"/>
<dbReference type="InterPro" id="IPR050476">
    <property type="entry name" value="Insect_CytP450_Detox"/>
</dbReference>
<keyword evidence="4 8" id="KW-0479">Metal-binding</keyword>
<keyword evidence="5 9" id="KW-0560">Oxidoreductase</keyword>
<accession>A0A814X5Z1</accession>
<feature type="binding site" description="axial binding residue" evidence="8">
    <location>
        <position position="473"/>
    </location>
    <ligand>
        <name>heme</name>
        <dbReference type="ChEBI" id="CHEBI:30413"/>
    </ligand>
    <ligandPart>
        <name>Fe</name>
        <dbReference type="ChEBI" id="CHEBI:18248"/>
    </ligandPart>
</feature>
<evidence type="ECO:0000256" key="5">
    <source>
        <dbReference type="ARBA" id="ARBA00023002"/>
    </source>
</evidence>
<dbReference type="PRINTS" id="PR00385">
    <property type="entry name" value="P450"/>
</dbReference>
<feature type="transmembrane region" description="Helical" evidence="10">
    <location>
        <begin position="5"/>
        <end position="20"/>
    </location>
</feature>
<name>A0A814X5Z1_9BILA</name>
<evidence type="ECO:0000313" key="12">
    <source>
        <dbReference type="Proteomes" id="UP000663845"/>
    </source>
</evidence>
<evidence type="ECO:0000313" key="11">
    <source>
        <dbReference type="EMBL" id="CAF1211901.1"/>
    </source>
</evidence>
<feature type="transmembrane region" description="Helical" evidence="10">
    <location>
        <begin position="327"/>
        <end position="348"/>
    </location>
</feature>
<keyword evidence="7 9" id="KW-0503">Monooxygenase</keyword>
<evidence type="ECO:0000256" key="2">
    <source>
        <dbReference type="ARBA" id="ARBA00010617"/>
    </source>
</evidence>
<comment type="cofactor">
    <cofactor evidence="1 8">
        <name>heme</name>
        <dbReference type="ChEBI" id="CHEBI:30413"/>
    </cofactor>
</comment>
<sequence length="526" mass="60600">MFSVTFAIVVLFFSIVYYYFKSKYFTLYGPIPGIPPHFMFGNLLHCAFLLPGAGSIPDVFLYMRERFGDVYQLWLGSKRMIMINCLEDAQHIFSHRLIYDQGDVFTKNLKIINPHGVICLKGAKFKRHASFTAPLFRRAKILVHFNTITECTDKLLDRWRTQYKDPNEVHLDMIEQSQQLLLGIFGLIAFDYDLQTLEENSGNNKHELTEAFHSFLNTMQIVLQLPTLLARIFWFLNFKARRARTVIDRYVNEMIEHELNSSLEMRSERKRTSFIASLVTSLQVDEKAEGAKPEEEKKGRLFEIKSIILLIASEYIGLSRVEVMSEMIGFLGAGYGTTSTSLIWFIYFMSKNPQIQNQIKKELAEYNGQRISHEQLDSLVYLECVLRELLRLVGPALGTVRTLTTDDKLPASGFELRKGESVMISFYALARDKRYWSDLYDLNEFHPERFLYDTEHRNNLSALMAFGGGHRQCMGQDLARLELKLICARLMQFVSFGDGGNEVNSGGYDVANVNKPKKIGVTVRFD</sequence>
<comment type="caution">
    <text evidence="11">The sequence shown here is derived from an EMBL/GenBank/DDBJ whole genome shotgun (WGS) entry which is preliminary data.</text>
</comment>
<dbReference type="AlphaFoldDB" id="A0A814X5Z1"/>
<dbReference type="InterPro" id="IPR001128">
    <property type="entry name" value="Cyt_P450"/>
</dbReference>
<dbReference type="GO" id="GO:0004497">
    <property type="term" value="F:monooxygenase activity"/>
    <property type="evidence" value="ECO:0007669"/>
    <property type="project" value="UniProtKB-KW"/>
</dbReference>
<comment type="similarity">
    <text evidence="2 9">Belongs to the cytochrome P450 family.</text>
</comment>
<evidence type="ECO:0008006" key="13">
    <source>
        <dbReference type="Google" id="ProtNLM"/>
    </source>
</evidence>
<protein>
    <recommendedName>
        <fullName evidence="13">Cytochrome P450</fullName>
    </recommendedName>
</protein>
<keyword evidence="10" id="KW-0812">Transmembrane</keyword>
<keyword evidence="3 8" id="KW-0349">Heme</keyword>
<dbReference type="GO" id="GO:0005506">
    <property type="term" value="F:iron ion binding"/>
    <property type="evidence" value="ECO:0007669"/>
    <property type="project" value="InterPro"/>
</dbReference>
<dbReference type="SUPFAM" id="SSF48264">
    <property type="entry name" value="Cytochrome P450"/>
    <property type="match status" value="1"/>
</dbReference>
<evidence type="ECO:0000256" key="6">
    <source>
        <dbReference type="ARBA" id="ARBA00023004"/>
    </source>
</evidence>
<reference evidence="11" key="1">
    <citation type="submission" date="2021-02" db="EMBL/GenBank/DDBJ databases">
        <authorList>
            <person name="Nowell W R."/>
        </authorList>
    </citation>
    <scope>NUCLEOTIDE SEQUENCE</scope>
</reference>
<evidence type="ECO:0000256" key="9">
    <source>
        <dbReference type="RuleBase" id="RU000461"/>
    </source>
</evidence>
<keyword evidence="10" id="KW-0472">Membrane</keyword>
<dbReference type="Gene3D" id="1.10.630.10">
    <property type="entry name" value="Cytochrome P450"/>
    <property type="match status" value="1"/>
</dbReference>
<evidence type="ECO:0000256" key="7">
    <source>
        <dbReference type="ARBA" id="ARBA00023033"/>
    </source>
</evidence>
<evidence type="ECO:0000256" key="1">
    <source>
        <dbReference type="ARBA" id="ARBA00001971"/>
    </source>
</evidence>
<dbReference type="InterPro" id="IPR036396">
    <property type="entry name" value="Cyt_P450_sf"/>
</dbReference>
<organism evidence="11 12">
    <name type="scientific">Adineta steineri</name>
    <dbReference type="NCBI Taxonomy" id="433720"/>
    <lineage>
        <taxon>Eukaryota</taxon>
        <taxon>Metazoa</taxon>
        <taxon>Spiralia</taxon>
        <taxon>Gnathifera</taxon>
        <taxon>Rotifera</taxon>
        <taxon>Eurotatoria</taxon>
        <taxon>Bdelloidea</taxon>
        <taxon>Adinetida</taxon>
        <taxon>Adinetidae</taxon>
        <taxon>Adineta</taxon>
    </lineage>
</organism>
<dbReference type="InterPro" id="IPR017972">
    <property type="entry name" value="Cyt_P450_CS"/>
</dbReference>
<keyword evidence="10" id="KW-1133">Transmembrane helix</keyword>
<dbReference type="GO" id="GO:0016705">
    <property type="term" value="F:oxidoreductase activity, acting on paired donors, with incorporation or reduction of molecular oxygen"/>
    <property type="evidence" value="ECO:0007669"/>
    <property type="project" value="InterPro"/>
</dbReference>
<dbReference type="GO" id="GO:0020037">
    <property type="term" value="F:heme binding"/>
    <property type="evidence" value="ECO:0007669"/>
    <property type="project" value="InterPro"/>
</dbReference>
<dbReference type="PANTHER" id="PTHR24292:SF102">
    <property type="entry name" value="CYTOCHROME P450 FAMILY-RELATED"/>
    <property type="match status" value="1"/>
</dbReference>
<dbReference type="PROSITE" id="PS00086">
    <property type="entry name" value="CYTOCHROME_P450"/>
    <property type="match status" value="1"/>
</dbReference>
<gene>
    <name evidence="11" type="ORF">JYZ213_LOCUS27503</name>
</gene>
<dbReference type="PANTHER" id="PTHR24292">
    <property type="entry name" value="CYTOCHROME P450"/>
    <property type="match status" value="1"/>
</dbReference>
<evidence type="ECO:0000256" key="10">
    <source>
        <dbReference type="SAM" id="Phobius"/>
    </source>
</evidence>
<dbReference type="InterPro" id="IPR002401">
    <property type="entry name" value="Cyt_P450_E_grp-I"/>
</dbReference>
<dbReference type="Proteomes" id="UP000663845">
    <property type="component" value="Unassembled WGS sequence"/>
</dbReference>
<dbReference type="Pfam" id="PF00067">
    <property type="entry name" value="p450"/>
    <property type="match status" value="1"/>
</dbReference>
<feature type="transmembrane region" description="Helical" evidence="10">
    <location>
        <begin position="40"/>
        <end position="63"/>
    </location>
</feature>